<reference evidence="1 2" key="1">
    <citation type="journal article" date="2019" name="Int. J. Syst. Evol. Microbiol.">
        <title>The Global Catalogue of Microorganisms (GCM) 10K type strain sequencing project: providing services to taxonomists for standard genome sequencing and annotation.</title>
        <authorList>
            <consortium name="The Broad Institute Genomics Platform"/>
            <consortium name="The Broad Institute Genome Sequencing Center for Infectious Disease"/>
            <person name="Wu L."/>
            <person name="Ma J."/>
        </authorList>
    </citation>
    <scope>NUCLEOTIDE SEQUENCE [LARGE SCALE GENOMIC DNA]</scope>
    <source>
        <strain evidence="1 2">JCM 5062</strain>
    </source>
</reference>
<dbReference type="Proteomes" id="UP001499942">
    <property type="component" value="Unassembled WGS sequence"/>
</dbReference>
<comment type="caution">
    <text evidence="1">The sequence shown here is derived from an EMBL/GenBank/DDBJ whole genome shotgun (WGS) entry which is preliminary data.</text>
</comment>
<keyword evidence="2" id="KW-1185">Reference proteome</keyword>
<gene>
    <name evidence="1" type="ORF">GCM10010393_12040</name>
</gene>
<sequence>MLRGLGPGRRRAGTRTVLEAQHTVAAQGIQLHGGTGFTWEHGAHLYFKRATADSLLFGPVQLLRPHAEETAGVFAPCGGPSGGVAG</sequence>
<dbReference type="EMBL" id="BAAASR010000006">
    <property type="protein sequence ID" value="GAA2482918.1"/>
    <property type="molecule type" value="Genomic_DNA"/>
</dbReference>
<evidence type="ECO:0000313" key="2">
    <source>
        <dbReference type="Proteomes" id="UP001499942"/>
    </source>
</evidence>
<proteinExistence type="predicted"/>
<evidence type="ECO:0000313" key="1">
    <source>
        <dbReference type="EMBL" id="GAA2482918.1"/>
    </source>
</evidence>
<protein>
    <recommendedName>
        <fullName evidence="3">Acyl-CoA dehydrogenase/oxidase C-terminal domain-containing protein</fullName>
    </recommendedName>
</protein>
<organism evidence="1 2">
    <name type="scientific">Streptomyces gobitricini</name>
    <dbReference type="NCBI Taxonomy" id="68211"/>
    <lineage>
        <taxon>Bacteria</taxon>
        <taxon>Bacillati</taxon>
        <taxon>Actinomycetota</taxon>
        <taxon>Actinomycetes</taxon>
        <taxon>Kitasatosporales</taxon>
        <taxon>Streptomycetaceae</taxon>
        <taxon>Streptomyces</taxon>
    </lineage>
</organism>
<accession>A0ABN3LEL3</accession>
<dbReference type="InterPro" id="IPR036250">
    <property type="entry name" value="AcylCo_DH-like_C"/>
</dbReference>
<dbReference type="Gene3D" id="1.20.140.10">
    <property type="entry name" value="Butyryl-CoA Dehydrogenase, subunit A, domain 3"/>
    <property type="match status" value="1"/>
</dbReference>
<evidence type="ECO:0008006" key="3">
    <source>
        <dbReference type="Google" id="ProtNLM"/>
    </source>
</evidence>
<dbReference type="SUPFAM" id="SSF47203">
    <property type="entry name" value="Acyl-CoA dehydrogenase C-terminal domain-like"/>
    <property type="match status" value="1"/>
</dbReference>
<name>A0ABN3LEL3_9ACTN</name>